<accession>K4GIK4</accession>
<evidence type="ECO:0000256" key="7">
    <source>
        <dbReference type="PIRSR" id="PIRSR002419-1"/>
    </source>
</evidence>
<dbReference type="KEGG" id="cmk:103177463"/>
<dbReference type="AlphaFoldDB" id="K4GIK4"/>
<feature type="transmembrane region" description="Helical" evidence="8">
    <location>
        <begin position="20"/>
        <end position="42"/>
    </location>
</feature>
<comment type="similarity">
    <text evidence="2 8">Belongs to the tetraspanin (TM4SF) family.</text>
</comment>
<dbReference type="PROSITE" id="PS00421">
    <property type="entry name" value="TM4_1"/>
    <property type="match status" value="1"/>
</dbReference>
<feature type="transmembrane region" description="Helical" evidence="8">
    <location>
        <begin position="62"/>
        <end position="80"/>
    </location>
</feature>
<evidence type="ECO:0000313" key="9">
    <source>
        <dbReference type="EMBL" id="AFM90928.1"/>
    </source>
</evidence>
<feature type="disulfide bond" evidence="7">
    <location>
        <begin position="152"/>
        <end position="175"/>
    </location>
</feature>
<dbReference type="InterPro" id="IPR018503">
    <property type="entry name" value="Tetraspanin_CS"/>
</dbReference>
<dbReference type="InterPro" id="IPR008952">
    <property type="entry name" value="Tetraspanin_EC2_sf"/>
</dbReference>
<dbReference type="RefSeq" id="NP_001279950.1">
    <property type="nucleotide sequence ID" value="NM_001293021.1"/>
</dbReference>
<evidence type="ECO:0000256" key="8">
    <source>
        <dbReference type="RuleBase" id="RU361218"/>
    </source>
</evidence>
<dbReference type="PANTHER" id="PTHR19282:SF252">
    <property type="entry name" value="TETRASPANIN"/>
    <property type="match status" value="1"/>
</dbReference>
<keyword evidence="6" id="KW-0325">Glycoprotein</keyword>
<keyword evidence="7" id="KW-1015">Disulfide bond</keyword>
<dbReference type="Gene3D" id="1.10.1450.10">
    <property type="entry name" value="Tetraspanin"/>
    <property type="match status" value="1"/>
</dbReference>
<proteinExistence type="evidence at transcript level"/>
<evidence type="ECO:0000256" key="2">
    <source>
        <dbReference type="ARBA" id="ARBA00006840"/>
    </source>
</evidence>
<keyword evidence="5 8" id="KW-0472">Membrane</keyword>
<dbReference type="PIRSF" id="PIRSF002419">
    <property type="entry name" value="Tetraspanin"/>
    <property type="match status" value="1"/>
</dbReference>
<evidence type="ECO:0000256" key="4">
    <source>
        <dbReference type="ARBA" id="ARBA00022989"/>
    </source>
</evidence>
<dbReference type="SUPFAM" id="SSF48652">
    <property type="entry name" value="Tetraspanin"/>
    <property type="match status" value="1"/>
</dbReference>
<dbReference type="PANTHER" id="PTHR19282">
    <property type="entry name" value="TETRASPANIN"/>
    <property type="match status" value="1"/>
</dbReference>
<feature type="transmembrane region" description="Helical" evidence="8">
    <location>
        <begin position="92"/>
        <end position="114"/>
    </location>
</feature>
<dbReference type="FunFam" id="1.10.1450.10:FF:000013">
    <property type="entry name" value="Tetraspanin"/>
    <property type="match status" value="1"/>
</dbReference>
<name>K4GIK4_CALMI</name>
<dbReference type="PRINTS" id="PR00259">
    <property type="entry name" value="TMFOUR"/>
</dbReference>
<dbReference type="InterPro" id="IPR018499">
    <property type="entry name" value="Tetraspanin/Peripherin"/>
</dbReference>
<protein>
    <recommendedName>
        <fullName evidence="8">Tetraspanin</fullName>
    </recommendedName>
</protein>
<dbReference type="CTD" id="7105"/>
<evidence type="ECO:0000256" key="6">
    <source>
        <dbReference type="ARBA" id="ARBA00023180"/>
    </source>
</evidence>
<evidence type="ECO:0000256" key="1">
    <source>
        <dbReference type="ARBA" id="ARBA00004141"/>
    </source>
</evidence>
<dbReference type="InterPro" id="IPR048232">
    <property type="entry name" value="TSN6/7_LEL"/>
</dbReference>
<comment type="subcellular location">
    <subcellularLocation>
        <location evidence="1 8">Membrane</location>
        <topology evidence="1 8">Multi-pass membrane protein</topology>
    </subcellularLocation>
</comment>
<keyword evidence="3 8" id="KW-0812">Transmembrane</keyword>
<keyword evidence="4 8" id="KW-1133">Transmembrane helix</keyword>
<dbReference type="Pfam" id="PF00335">
    <property type="entry name" value="Tetraspanin"/>
    <property type="match status" value="1"/>
</dbReference>
<sequence>MSSSARRLQTKLVITCLKTFLIVFSFLFWITGVVLLAVGVWGKLSLEEYLALVADKSTNAPYVLIGTGATIIVFGLFGCFATCRGSTWMLKLYAMILSLLFLAQIVAGISGFIFRHEIRSIFKVSLEKAINQYSRNGTDFPLDYMQINLHCCGVQNYTDWLSTGYFKENGIPFSCCKNHSDCKPGDLKNATIVKDKVYDTGCFQLVTNFMETNIGIIARIAFGIAFFQLFGILLACCLSRYITNNQYEMV</sequence>
<feature type="transmembrane region" description="Helical" evidence="8">
    <location>
        <begin position="216"/>
        <end position="242"/>
    </location>
</feature>
<dbReference type="GeneID" id="103177463"/>
<dbReference type="OrthoDB" id="9972904at2759"/>
<organism evidence="9">
    <name type="scientific">Callorhinchus milii</name>
    <name type="common">Ghost shark</name>
    <dbReference type="NCBI Taxonomy" id="7868"/>
    <lineage>
        <taxon>Eukaryota</taxon>
        <taxon>Metazoa</taxon>
        <taxon>Chordata</taxon>
        <taxon>Craniata</taxon>
        <taxon>Vertebrata</taxon>
        <taxon>Chondrichthyes</taxon>
        <taxon>Holocephali</taxon>
        <taxon>Chimaeriformes</taxon>
        <taxon>Callorhinchidae</taxon>
        <taxon>Callorhinchus</taxon>
    </lineage>
</organism>
<evidence type="ECO:0000256" key="3">
    <source>
        <dbReference type="ARBA" id="ARBA00022692"/>
    </source>
</evidence>
<evidence type="ECO:0000256" key="5">
    <source>
        <dbReference type="ARBA" id="ARBA00023136"/>
    </source>
</evidence>
<dbReference type="EMBL" id="JX212614">
    <property type="protein sequence ID" value="AFM90928.1"/>
    <property type="molecule type" value="mRNA"/>
</dbReference>
<dbReference type="CDD" id="cd03161">
    <property type="entry name" value="TM4SF2_6_like_LEL"/>
    <property type="match status" value="1"/>
</dbReference>
<dbReference type="InterPro" id="IPR000301">
    <property type="entry name" value="Tetraspanin_animals"/>
</dbReference>
<dbReference type="GO" id="GO:0005886">
    <property type="term" value="C:plasma membrane"/>
    <property type="evidence" value="ECO:0007669"/>
    <property type="project" value="TreeGrafter"/>
</dbReference>
<reference evidence="9" key="1">
    <citation type="journal article" date="2012" name="PLoS ONE">
        <title>Sequencing and Analysis of Full-Length cDNAs, 5'-ESTs and 3'-ESTs from a Cartilaginous Fish, the Elephant Shark (Callorhinchus milii).</title>
        <authorList>
            <person name="Tan Y.Y."/>
            <person name="Kodzius R."/>
            <person name="Tay B.H."/>
            <person name="Tay A."/>
            <person name="Brenner S."/>
            <person name="Venkatesh B."/>
        </authorList>
    </citation>
    <scope>NUCLEOTIDE SEQUENCE</scope>
    <source>
        <tissue evidence="9">Testis</tissue>
    </source>
</reference>